<evidence type="ECO:0000313" key="3">
    <source>
        <dbReference type="RefSeq" id="XP_022921918.1"/>
    </source>
</evidence>
<dbReference type="KEGG" id="cmos:111430033"/>
<dbReference type="AlphaFoldDB" id="A0A6J1E552"/>
<keyword evidence="2" id="KW-1185">Reference proteome</keyword>
<gene>
    <name evidence="3" type="primary">LOC111430033</name>
</gene>
<accession>A0A6J1E552</accession>
<evidence type="ECO:0000256" key="1">
    <source>
        <dbReference type="SAM" id="MobiDB-lite"/>
    </source>
</evidence>
<proteinExistence type="predicted"/>
<dbReference type="GeneID" id="111430033"/>
<reference evidence="3" key="1">
    <citation type="submission" date="2025-08" db="UniProtKB">
        <authorList>
            <consortium name="RefSeq"/>
        </authorList>
    </citation>
    <scope>IDENTIFICATION</scope>
    <source>
        <tissue evidence="3">Young leaves</tissue>
    </source>
</reference>
<name>A0A6J1E552_CUCMO</name>
<feature type="compositionally biased region" description="Low complexity" evidence="1">
    <location>
        <begin position="1"/>
        <end position="12"/>
    </location>
</feature>
<organism evidence="2 3">
    <name type="scientific">Cucurbita moschata</name>
    <name type="common">Winter crookneck squash</name>
    <name type="synonym">Cucurbita pepo var. moschata</name>
    <dbReference type="NCBI Taxonomy" id="3662"/>
    <lineage>
        <taxon>Eukaryota</taxon>
        <taxon>Viridiplantae</taxon>
        <taxon>Streptophyta</taxon>
        <taxon>Embryophyta</taxon>
        <taxon>Tracheophyta</taxon>
        <taxon>Spermatophyta</taxon>
        <taxon>Magnoliopsida</taxon>
        <taxon>eudicotyledons</taxon>
        <taxon>Gunneridae</taxon>
        <taxon>Pentapetalae</taxon>
        <taxon>rosids</taxon>
        <taxon>fabids</taxon>
        <taxon>Cucurbitales</taxon>
        <taxon>Cucurbitaceae</taxon>
        <taxon>Cucurbiteae</taxon>
        <taxon>Cucurbita</taxon>
    </lineage>
</organism>
<dbReference type="RefSeq" id="XP_022921918.1">
    <property type="nucleotide sequence ID" value="XM_023066150.1"/>
</dbReference>
<feature type="region of interest" description="Disordered" evidence="1">
    <location>
        <begin position="1"/>
        <end position="31"/>
    </location>
</feature>
<dbReference type="Proteomes" id="UP000504609">
    <property type="component" value="Unplaced"/>
</dbReference>
<sequence length="90" mass="10065">MVTHSSFSFHTTSYKHRPQSPEGNKMCKEAGSEPDGVTYCTLIDIHSKSSILDIPWECMRGCKRLASLRIHLLTVLTINCLGKLAIRSCI</sequence>
<protein>
    <submittedName>
        <fullName evidence="3">Pentatricopeptide repeat-containing protein At1g74750-like</fullName>
    </submittedName>
</protein>
<evidence type="ECO:0000313" key="2">
    <source>
        <dbReference type="Proteomes" id="UP000504609"/>
    </source>
</evidence>